<comment type="caution">
    <text evidence="1">The sequence shown here is derived from an EMBL/GenBank/DDBJ whole genome shotgun (WGS) entry which is preliminary data.</text>
</comment>
<gene>
    <name evidence="1" type="ORF">HNQ03_001082</name>
</gene>
<evidence type="ECO:0000313" key="1">
    <source>
        <dbReference type="EMBL" id="NRS92015.1"/>
    </source>
</evidence>
<accession>A0A8J8G7C0</accession>
<keyword evidence="2" id="KW-1185">Reference proteome</keyword>
<dbReference type="Proteomes" id="UP000610746">
    <property type="component" value="Unassembled WGS sequence"/>
</dbReference>
<evidence type="ECO:0000313" key="2">
    <source>
        <dbReference type="Proteomes" id="UP000610746"/>
    </source>
</evidence>
<sequence>MNKNQEILSHLQKKIEKHFGKSVSTATDCEELSNIIKKNLNENISAQTLRRFFALVKSNSGLGKYNLNLLCKFCGFADLESFTNAYSEEELKDFFVLEECQTKNYWERSEQICMQISESAEFMVSTHNRLLKFPLARKYFMEHHPMRDLLGTVYTQYFSVYLKFNRTNEAKIFAYGFLFHSAFLQQNEELIELYFQKIYDTQLDDDIHVIPAGLKYGILLLYADFTRNEPLFKSTFSEMKKTRLQYIKASQSSVCSFEYTVLESLIFTNRIDEMKYLIENNTLQKSKDLDFVPTNRKKTHDEAWNILCATAYCKMNDKQKTSYHLNKVNVENLGIGWKKYYSILYYFALLQNSEIKNNEEMISRLKKMIDETYFTYFEDKLQDFQFGK</sequence>
<proteinExistence type="predicted"/>
<name>A0A8J8G7C0_9FLAO</name>
<dbReference type="RefSeq" id="WP_173778634.1">
    <property type="nucleotide sequence ID" value="NZ_JABSNO010000006.1"/>
</dbReference>
<organism evidence="1 2">
    <name type="scientific">Frigoriflavimonas asaccharolytica</name>
    <dbReference type="NCBI Taxonomy" id="2735899"/>
    <lineage>
        <taxon>Bacteria</taxon>
        <taxon>Pseudomonadati</taxon>
        <taxon>Bacteroidota</taxon>
        <taxon>Flavobacteriia</taxon>
        <taxon>Flavobacteriales</taxon>
        <taxon>Weeksellaceae</taxon>
        <taxon>Frigoriflavimonas</taxon>
    </lineage>
</organism>
<dbReference type="EMBL" id="JABSNO010000006">
    <property type="protein sequence ID" value="NRS92015.1"/>
    <property type="molecule type" value="Genomic_DNA"/>
</dbReference>
<reference evidence="1" key="1">
    <citation type="submission" date="2020-05" db="EMBL/GenBank/DDBJ databases">
        <title>Genomic Encyclopedia of Type Strains, Phase IV (KMG-V): Genome sequencing to study the core and pangenomes of soil and plant-associated prokaryotes.</title>
        <authorList>
            <person name="Whitman W."/>
        </authorList>
    </citation>
    <scope>NUCLEOTIDE SEQUENCE</scope>
    <source>
        <strain evidence="1">16F</strain>
    </source>
</reference>
<protein>
    <submittedName>
        <fullName evidence="1">Uncharacterized protein</fullName>
    </submittedName>
</protein>
<dbReference type="AlphaFoldDB" id="A0A8J8G7C0"/>